<protein>
    <submittedName>
        <fullName evidence="1">Acylneuraminate cytidylyltransferase family protein</fullName>
    </submittedName>
</protein>
<dbReference type="PANTHER" id="PTHR21485:SF6">
    <property type="entry name" value="N-ACYLNEURAMINATE CYTIDYLYLTRANSFERASE-RELATED"/>
    <property type="match status" value="1"/>
</dbReference>
<organism evidence="1 2">
    <name type="scientific">Flavobacterium tibetense</name>
    <dbReference type="NCBI Taxonomy" id="2233533"/>
    <lineage>
        <taxon>Bacteria</taxon>
        <taxon>Pseudomonadati</taxon>
        <taxon>Bacteroidota</taxon>
        <taxon>Flavobacteriia</taxon>
        <taxon>Flavobacteriales</taxon>
        <taxon>Flavobacteriaceae</taxon>
        <taxon>Flavobacterium</taxon>
    </lineage>
</organism>
<dbReference type="CDD" id="cd02513">
    <property type="entry name" value="CMP-NeuAc_Synthase"/>
    <property type="match status" value="1"/>
</dbReference>
<evidence type="ECO:0000313" key="2">
    <source>
        <dbReference type="Proteomes" id="UP000253319"/>
    </source>
</evidence>
<dbReference type="PANTHER" id="PTHR21485">
    <property type="entry name" value="HAD SUPERFAMILY MEMBERS CMAS AND KDSC"/>
    <property type="match status" value="1"/>
</dbReference>
<dbReference type="InterPro" id="IPR003329">
    <property type="entry name" value="Cytidylyl_trans"/>
</dbReference>
<comment type="caution">
    <text evidence="1">The sequence shown here is derived from an EMBL/GenBank/DDBJ whole genome shotgun (WGS) entry which is preliminary data.</text>
</comment>
<dbReference type="Pfam" id="PF02348">
    <property type="entry name" value="CTP_transf_3"/>
    <property type="match status" value="1"/>
</dbReference>
<accession>A0A365P3J5</accession>
<dbReference type="Gene3D" id="3.90.550.10">
    <property type="entry name" value="Spore Coat Polysaccharide Biosynthesis Protein SpsA, Chain A"/>
    <property type="match status" value="1"/>
</dbReference>
<reference evidence="1 2" key="1">
    <citation type="submission" date="2018-06" db="EMBL/GenBank/DDBJ databases">
        <title>Flavobacterium tibetense sp. nov., isolated from a wetland YonghuCo on Tibetan Plateau.</title>
        <authorList>
            <person name="Xing P."/>
            <person name="Phurbu D."/>
            <person name="Lu H."/>
        </authorList>
    </citation>
    <scope>NUCLEOTIDE SEQUENCE [LARGE SCALE GENOMIC DNA]</scope>
    <source>
        <strain evidence="1 2">YH5</strain>
    </source>
</reference>
<evidence type="ECO:0000313" key="1">
    <source>
        <dbReference type="EMBL" id="RBA29131.1"/>
    </source>
</evidence>
<dbReference type="InterPro" id="IPR050793">
    <property type="entry name" value="CMP-NeuNAc_synthase"/>
</dbReference>
<dbReference type="GO" id="GO:0008781">
    <property type="term" value="F:N-acylneuraminate cytidylyltransferase activity"/>
    <property type="evidence" value="ECO:0007669"/>
    <property type="project" value="TreeGrafter"/>
</dbReference>
<sequence>MIAIIPARGGSKGLPNKNIKILNGLPLIAHTILAAKKAKNISRVIISTDNYEIATVAKDFGAEVPFMRPEHLATDTSLAIDAYEYTINRLEANDGISINNFVVLQPTSPLRTCEDIDSAIALFKQKKAFSVISFCKEHHPISWHKYIDTDGKISSVFEDKLQNRQDIQPTYFPNGAIYVMNRKVFETRNYYSDDTYAFIMDRMNSVDIDTIDDFLYAEFLMLNHKFI</sequence>
<keyword evidence="1" id="KW-0808">Transferase</keyword>
<dbReference type="EMBL" id="QLST01000003">
    <property type="protein sequence ID" value="RBA29131.1"/>
    <property type="molecule type" value="Genomic_DNA"/>
</dbReference>
<dbReference type="RefSeq" id="WP_113988100.1">
    <property type="nucleotide sequence ID" value="NZ_QLST01000003.1"/>
</dbReference>
<keyword evidence="1" id="KW-0548">Nucleotidyltransferase</keyword>
<proteinExistence type="predicted"/>
<gene>
    <name evidence="1" type="ORF">DPN68_02910</name>
</gene>
<name>A0A365P3J5_9FLAO</name>
<dbReference type="Proteomes" id="UP000253319">
    <property type="component" value="Unassembled WGS sequence"/>
</dbReference>
<dbReference type="SUPFAM" id="SSF53448">
    <property type="entry name" value="Nucleotide-diphospho-sugar transferases"/>
    <property type="match status" value="1"/>
</dbReference>
<keyword evidence="2" id="KW-1185">Reference proteome</keyword>
<dbReference type="AlphaFoldDB" id="A0A365P3J5"/>
<dbReference type="InterPro" id="IPR029044">
    <property type="entry name" value="Nucleotide-diphossugar_trans"/>
</dbReference>
<dbReference type="OrthoDB" id="9805604at2"/>